<evidence type="ECO:0000313" key="5">
    <source>
        <dbReference type="Proteomes" id="UP000789833"/>
    </source>
</evidence>
<dbReference type="SUPFAM" id="SSF49764">
    <property type="entry name" value="HSP20-like chaperones"/>
    <property type="match status" value="1"/>
</dbReference>
<dbReference type="Gene3D" id="2.60.40.790">
    <property type="match status" value="1"/>
</dbReference>
<reference evidence="4 5" key="1">
    <citation type="submission" date="2021-10" db="EMBL/GenBank/DDBJ databases">
        <authorList>
            <person name="Criscuolo A."/>
        </authorList>
    </citation>
    <scope>NUCLEOTIDE SEQUENCE [LARGE SCALE GENOMIC DNA]</scope>
    <source>
        <strain evidence="5">CIP 111883</strain>
    </source>
</reference>
<dbReference type="Pfam" id="PF00011">
    <property type="entry name" value="HSP20"/>
    <property type="match status" value="1"/>
</dbReference>
<dbReference type="RefSeq" id="WP_230501632.1">
    <property type="nucleotide sequence ID" value="NZ_CAKJTJ010000013.1"/>
</dbReference>
<dbReference type="Proteomes" id="UP000789833">
    <property type="component" value="Unassembled WGS sequence"/>
</dbReference>
<dbReference type="EMBL" id="CAKJTJ010000013">
    <property type="protein sequence ID" value="CAG9621750.1"/>
    <property type="molecule type" value="Genomic_DNA"/>
</dbReference>
<proteinExistence type="inferred from homology"/>
<keyword evidence="4" id="KW-0946">Virion</keyword>
<evidence type="ECO:0000259" key="3">
    <source>
        <dbReference type="PROSITE" id="PS01031"/>
    </source>
</evidence>
<sequence length="143" mass="16952">MNMEKMKKWMELTSQYQNNDFWNKIFTNHSPNQFFNLNDDFPLHDVYQNESHIGVIIELPGIHPDHVQLSLHTPSHLLIKGDSKPLFPSEKEIKKERFYGEFERILLLPEPADANELDVKFHQGLLTIFYPRKNKSVPYRTNT</sequence>
<dbReference type="CDD" id="cd06464">
    <property type="entry name" value="ACD_sHsps-like"/>
    <property type="match status" value="1"/>
</dbReference>
<dbReference type="PROSITE" id="PS01031">
    <property type="entry name" value="SHSP"/>
    <property type="match status" value="1"/>
</dbReference>
<evidence type="ECO:0000256" key="2">
    <source>
        <dbReference type="RuleBase" id="RU003616"/>
    </source>
</evidence>
<protein>
    <submittedName>
        <fullName evidence="4">Spore coat protein P</fullName>
    </submittedName>
</protein>
<keyword evidence="5" id="KW-1185">Reference proteome</keyword>
<comment type="similarity">
    <text evidence="1 2">Belongs to the small heat shock protein (HSP20) family.</text>
</comment>
<keyword evidence="4" id="KW-0167">Capsid protein</keyword>
<name>A0ABN8A9A5_9BACI</name>
<evidence type="ECO:0000256" key="1">
    <source>
        <dbReference type="PROSITE-ProRule" id="PRU00285"/>
    </source>
</evidence>
<accession>A0ABN8A9A5</accession>
<feature type="domain" description="SHSP" evidence="3">
    <location>
        <begin position="34"/>
        <end position="143"/>
    </location>
</feature>
<organism evidence="4 5">
    <name type="scientific">Sutcliffiella rhizosphaerae</name>
    <dbReference type="NCBI Taxonomy" id="2880967"/>
    <lineage>
        <taxon>Bacteria</taxon>
        <taxon>Bacillati</taxon>
        <taxon>Bacillota</taxon>
        <taxon>Bacilli</taxon>
        <taxon>Bacillales</taxon>
        <taxon>Bacillaceae</taxon>
        <taxon>Sutcliffiella</taxon>
    </lineage>
</organism>
<comment type="caution">
    <text evidence="4">The sequence shown here is derived from an EMBL/GenBank/DDBJ whole genome shotgun (WGS) entry which is preliminary data.</text>
</comment>
<dbReference type="InterPro" id="IPR008978">
    <property type="entry name" value="HSP20-like_chaperone"/>
</dbReference>
<gene>
    <name evidence="4" type="primary">cotP</name>
    <name evidence="4" type="ORF">BACCIP111883_02523</name>
</gene>
<evidence type="ECO:0000313" key="4">
    <source>
        <dbReference type="EMBL" id="CAG9621750.1"/>
    </source>
</evidence>
<dbReference type="InterPro" id="IPR002068">
    <property type="entry name" value="A-crystallin/Hsp20_dom"/>
</dbReference>